<protein>
    <submittedName>
        <fullName evidence="1">Uncharacterized protein</fullName>
    </submittedName>
</protein>
<dbReference type="InterPro" id="IPR011990">
    <property type="entry name" value="TPR-like_helical_dom_sf"/>
</dbReference>
<dbReference type="InterPro" id="IPR002885">
    <property type="entry name" value="PPR_rpt"/>
</dbReference>
<dbReference type="EMBL" id="CAJNOI010000626">
    <property type="protein sequence ID" value="CAF1319716.1"/>
    <property type="molecule type" value="Genomic_DNA"/>
</dbReference>
<reference evidence="1" key="1">
    <citation type="submission" date="2021-02" db="EMBL/GenBank/DDBJ databases">
        <authorList>
            <person name="Nowell W R."/>
        </authorList>
    </citation>
    <scope>NUCLEOTIDE SEQUENCE</scope>
</reference>
<dbReference type="Pfam" id="PF01535">
    <property type="entry name" value="PPR"/>
    <property type="match status" value="1"/>
</dbReference>
<sequence length="140" mass="16117">MKKFNDKKEFESALKLFNECEKSNNEMMSGAAGKSGCIEKEINIFESLIQPDTIGYTSMINSYSLNGMGFEVIELFNCMPSKLILEETYVCVLNACSHSRLVQQATNIFYNIINKTEQIYTTMVCLFNKHLLFSFHKFIF</sequence>
<dbReference type="InterPro" id="IPR046960">
    <property type="entry name" value="PPR_At4g14850-like_plant"/>
</dbReference>
<organism evidence="1 4">
    <name type="scientific">Adineta steineri</name>
    <dbReference type="NCBI Taxonomy" id="433720"/>
    <lineage>
        <taxon>Eukaryota</taxon>
        <taxon>Metazoa</taxon>
        <taxon>Spiralia</taxon>
        <taxon>Gnathifera</taxon>
        <taxon>Rotifera</taxon>
        <taxon>Eurotatoria</taxon>
        <taxon>Bdelloidea</taxon>
        <taxon>Adinetida</taxon>
        <taxon>Adinetidae</taxon>
        <taxon>Adineta</taxon>
    </lineage>
</organism>
<name>A0A815FJD5_9BILA</name>
<proteinExistence type="predicted"/>
<gene>
    <name evidence="1" type="ORF">BJG266_LOCUS33278</name>
    <name evidence="2" type="ORF">QVE165_LOCUS50439</name>
</gene>
<dbReference type="AlphaFoldDB" id="A0A815FJD5"/>
<dbReference type="GO" id="GO:0009451">
    <property type="term" value="P:RNA modification"/>
    <property type="evidence" value="ECO:0007669"/>
    <property type="project" value="InterPro"/>
</dbReference>
<evidence type="ECO:0000313" key="1">
    <source>
        <dbReference type="EMBL" id="CAF1319716.1"/>
    </source>
</evidence>
<dbReference type="Gene3D" id="1.25.40.10">
    <property type="entry name" value="Tetratricopeptide repeat domain"/>
    <property type="match status" value="1"/>
</dbReference>
<dbReference type="PANTHER" id="PTHR24015:SF548">
    <property type="entry name" value="OS08G0340900 PROTEIN"/>
    <property type="match status" value="1"/>
</dbReference>
<dbReference type="PANTHER" id="PTHR24015">
    <property type="entry name" value="OS07G0578800 PROTEIN-RELATED"/>
    <property type="match status" value="1"/>
</dbReference>
<dbReference type="Proteomes" id="UP000663832">
    <property type="component" value="Unassembled WGS sequence"/>
</dbReference>
<evidence type="ECO:0000313" key="2">
    <source>
        <dbReference type="EMBL" id="CAF1584231.1"/>
    </source>
</evidence>
<dbReference type="Proteomes" id="UP000663877">
    <property type="component" value="Unassembled WGS sequence"/>
</dbReference>
<keyword evidence="3" id="KW-1185">Reference proteome</keyword>
<dbReference type="EMBL" id="CAJNOM010000990">
    <property type="protein sequence ID" value="CAF1584231.1"/>
    <property type="molecule type" value="Genomic_DNA"/>
</dbReference>
<evidence type="ECO:0000313" key="3">
    <source>
        <dbReference type="Proteomes" id="UP000663832"/>
    </source>
</evidence>
<dbReference type="OrthoDB" id="185373at2759"/>
<comment type="caution">
    <text evidence="1">The sequence shown here is derived from an EMBL/GenBank/DDBJ whole genome shotgun (WGS) entry which is preliminary data.</text>
</comment>
<evidence type="ECO:0000313" key="4">
    <source>
        <dbReference type="Proteomes" id="UP000663877"/>
    </source>
</evidence>
<accession>A0A815FJD5</accession>
<dbReference type="GO" id="GO:0003723">
    <property type="term" value="F:RNA binding"/>
    <property type="evidence" value="ECO:0007669"/>
    <property type="project" value="InterPro"/>
</dbReference>